<accession>A6IPH6</accession>
<dbReference type="Proteomes" id="UP000234681">
    <property type="component" value="Chromosome 9"/>
</dbReference>
<organism evidence="1">
    <name type="scientific">Rattus norvegicus</name>
    <name type="common">Rat</name>
    <dbReference type="NCBI Taxonomy" id="10116"/>
    <lineage>
        <taxon>Eukaryota</taxon>
        <taxon>Metazoa</taxon>
        <taxon>Chordata</taxon>
        <taxon>Craniata</taxon>
        <taxon>Vertebrata</taxon>
        <taxon>Euteleostomi</taxon>
        <taxon>Mammalia</taxon>
        <taxon>Eutheria</taxon>
        <taxon>Euarchontoglires</taxon>
        <taxon>Glires</taxon>
        <taxon>Rodentia</taxon>
        <taxon>Myomorpha</taxon>
        <taxon>Muroidea</taxon>
        <taxon>Muridae</taxon>
        <taxon>Murinae</taxon>
        <taxon>Rattus</taxon>
    </lineage>
</organism>
<reference evidence="1" key="2">
    <citation type="submission" date="2005-09" db="EMBL/GenBank/DDBJ databases">
        <authorList>
            <person name="Mural R.J."/>
            <person name="Li P.W."/>
            <person name="Adams M.D."/>
            <person name="Amanatides P.G."/>
            <person name="Baden-Tillson H."/>
            <person name="Barnstead M."/>
            <person name="Chin S.H."/>
            <person name="Dew I."/>
            <person name="Evans C.A."/>
            <person name="Ferriera S."/>
            <person name="Flanigan M."/>
            <person name="Fosler C."/>
            <person name="Glodek A."/>
            <person name="Gu Z."/>
            <person name="Holt R.A."/>
            <person name="Jennings D."/>
            <person name="Kraft C.L."/>
            <person name="Lu F."/>
            <person name="Nguyen T."/>
            <person name="Nusskern D.R."/>
            <person name="Pfannkoch C.M."/>
            <person name="Sitter C."/>
            <person name="Sutton G.G."/>
            <person name="Venter J.C."/>
            <person name="Wang Z."/>
            <person name="Woodage T."/>
            <person name="Zheng X.H."/>
            <person name="Zhong F."/>
        </authorList>
    </citation>
    <scope>NUCLEOTIDE SEQUENCE</scope>
    <source>
        <strain evidence="1">BN</strain>
    </source>
</reference>
<name>A6IPH6_RAT</name>
<dbReference type="EMBL" id="CH473965">
    <property type="protein sequence ID" value="EDL98884.1"/>
    <property type="molecule type" value="Genomic_DNA"/>
</dbReference>
<proteinExistence type="predicted"/>
<protein>
    <submittedName>
        <fullName evidence="1">Kruppel-like factor 7 (Ubiquitous) (Predicted)</fullName>
    </submittedName>
</protein>
<sequence length="94" mass="10678">MAAANVRRKCRDQRTGLQAGALPRRRKFSLTNLCVHTCTRTRTHTLSHTDPHTYPLSCTQLYLKYIHLFLMPCPSQMIEDKEGGSQVNWASTGC</sequence>
<reference evidence="1" key="1">
    <citation type="journal article" date="2005" name="Genome Res.">
        <title>Gene and alternative splicing annotation with AIR.</title>
        <authorList>
            <person name="Florea L."/>
            <person name="Di Francesco V."/>
            <person name="Miller J."/>
            <person name="Turner R."/>
            <person name="Yao A."/>
            <person name="Harris M."/>
            <person name="Walenz B."/>
            <person name="Mobarry C."/>
            <person name="Merkulov G.V."/>
            <person name="Charlab R."/>
            <person name="Dew I."/>
            <person name="Deng Z."/>
            <person name="Istrail S."/>
            <person name="Li P."/>
            <person name="Sutton G."/>
        </authorList>
    </citation>
    <scope>NUCLEOTIDE SEQUENCE</scope>
    <source>
        <strain evidence="1">BN</strain>
    </source>
</reference>
<evidence type="ECO:0000313" key="1">
    <source>
        <dbReference type="EMBL" id="EDL98884.1"/>
    </source>
</evidence>
<gene>
    <name evidence="1" type="primary">Klf7_predicted</name>
    <name evidence="1" type="ORF">rCG_22441</name>
</gene>
<dbReference type="AlphaFoldDB" id="A6IPH6"/>